<evidence type="ECO:0000256" key="2">
    <source>
        <dbReference type="ARBA" id="ARBA00022475"/>
    </source>
</evidence>
<feature type="transmembrane region" description="Helical" evidence="6">
    <location>
        <begin position="399"/>
        <end position="419"/>
    </location>
</feature>
<keyword evidence="8" id="KW-1185">Reference proteome</keyword>
<dbReference type="PANTHER" id="PTHR30250:SF21">
    <property type="entry name" value="LIPID II FLIPPASE MURJ"/>
    <property type="match status" value="1"/>
</dbReference>
<feature type="transmembrane region" description="Helical" evidence="6">
    <location>
        <begin position="185"/>
        <end position="208"/>
    </location>
</feature>
<evidence type="ECO:0000313" key="7">
    <source>
        <dbReference type="EMBL" id="TDP59873.1"/>
    </source>
</evidence>
<dbReference type="CDD" id="cd13124">
    <property type="entry name" value="MATE_SpoVB_like"/>
    <property type="match status" value="1"/>
</dbReference>
<feature type="transmembrane region" description="Helical" evidence="6">
    <location>
        <begin position="365"/>
        <end position="387"/>
    </location>
</feature>
<feature type="transmembrane region" description="Helical" evidence="6">
    <location>
        <begin position="489"/>
        <end position="516"/>
    </location>
</feature>
<evidence type="ECO:0000256" key="4">
    <source>
        <dbReference type="ARBA" id="ARBA00022989"/>
    </source>
</evidence>
<dbReference type="PIRSF" id="PIRSF038958">
    <property type="entry name" value="PG_synth_SpoVB"/>
    <property type="match status" value="1"/>
</dbReference>
<dbReference type="InterPro" id="IPR002797">
    <property type="entry name" value="Polysacc_synth"/>
</dbReference>
<dbReference type="Pfam" id="PF01943">
    <property type="entry name" value="Polysacc_synt"/>
    <property type="match status" value="1"/>
</dbReference>
<keyword evidence="5 6" id="KW-0472">Membrane</keyword>
<evidence type="ECO:0000256" key="6">
    <source>
        <dbReference type="SAM" id="Phobius"/>
    </source>
</evidence>
<accession>A0A4R6QDD4</accession>
<keyword evidence="3 6" id="KW-0812">Transmembrane</keyword>
<dbReference type="GO" id="GO:0005886">
    <property type="term" value="C:plasma membrane"/>
    <property type="evidence" value="ECO:0007669"/>
    <property type="project" value="UniProtKB-SubCell"/>
</dbReference>
<keyword evidence="2" id="KW-1003">Cell membrane</keyword>
<dbReference type="OrthoDB" id="9775950at2"/>
<evidence type="ECO:0000313" key="8">
    <source>
        <dbReference type="Proteomes" id="UP000295500"/>
    </source>
</evidence>
<dbReference type="RefSeq" id="WP_133527571.1">
    <property type="nucleotide sequence ID" value="NZ_SNXO01000002.1"/>
</dbReference>
<name>A0A4R6QDD4_9FIRM</name>
<reference evidence="7 8" key="1">
    <citation type="submission" date="2019-03" db="EMBL/GenBank/DDBJ databases">
        <title>Genomic Encyclopedia of Type Strains, Phase IV (KMG-IV): sequencing the most valuable type-strain genomes for metagenomic binning, comparative biology and taxonomic classification.</title>
        <authorList>
            <person name="Goeker M."/>
        </authorList>
    </citation>
    <scope>NUCLEOTIDE SEQUENCE [LARGE SCALE GENOMIC DNA]</scope>
    <source>
        <strain evidence="7 8">DSM 28287</strain>
    </source>
</reference>
<sequence>MANKGNKFIKGAAVLAGAGIMIKVLGAVFRIPLTDWIGATGMSYYGVAYSIYGALVVLATAGIPVAISRLVSESIAVKQYKNAHKTFRVATVLLFAVGLISFAICFFGGNWIAELFGNKDAGPAVRAISPALLFVPVFSAFRGYFNGRQNMNPTAISEITEQLVRCGVGLYLAYSLYKTSLIKAAAGASFGASAGSIAGLLIIFLIYLMNKKSINHKIEVHDQAVESSKKIAKKIVIIAIPIIIGCEIMPIMTLIDTSIIMRVLQSTGWSLAESNYLYGLLSGFCNALIAFPQIFTQAVAVSLVPAISAHFKLKEMDKVNDTIALGYRTTMIMAFPCAFGIFVLAEPILKLLYFAQPQGCHDAAPTLMIMAISVIFLAVMQTSTSVLQSIGKQMIPVRNLAIGCVGKVVITYVLVGIPALNIKGAALGTMFAYFIAMVLNGLSVKKYTGIKYDMKLTYGRPAAAAIVMAGCAFGIYKGLFALLNTGAHSAVGISGLCTVIAILAAMVIYAVLIFAVKAITVDELETMPGGTKLAKIARKFIHE</sequence>
<dbReference type="PANTHER" id="PTHR30250">
    <property type="entry name" value="PST FAMILY PREDICTED COLANIC ACID TRANSPORTER"/>
    <property type="match status" value="1"/>
</dbReference>
<feature type="transmembrane region" description="Helical" evidence="6">
    <location>
        <begin position="92"/>
        <end position="112"/>
    </location>
</feature>
<comment type="subcellular location">
    <subcellularLocation>
        <location evidence="1">Cell membrane</location>
        <topology evidence="1">Multi-pass membrane protein</topology>
    </subcellularLocation>
</comment>
<feature type="transmembrane region" description="Helical" evidence="6">
    <location>
        <begin position="12"/>
        <end position="31"/>
    </location>
</feature>
<protein>
    <submittedName>
        <fullName evidence="7">Stage V sporulation protein B</fullName>
    </submittedName>
</protein>
<gene>
    <name evidence="7" type="ORF">EV211_102115</name>
</gene>
<feature type="transmembrane region" description="Helical" evidence="6">
    <location>
        <begin position="275"/>
        <end position="304"/>
    </location>
</feature>
<dbReference type="InterPro" id="IPR024923">
    <property type="entry name" value="PG_synth_SpoVB"/>
</dbReference>
<feature type="transmembrane region" description="Helical" evidence="6">
    <location>
        <begin position="325"/>
        <end position="345"/>
    </location>
</feature>
<evidence type="ECO:0000256" key="5">
    <source>
        <dbReference type="ARBA" id="ARBA00023136"/>
    </source>
</evidence>
<comment type="caution">
    <text evidence="7">The sequence shown here is derived from an EMBL/GenBank/DDBJ whole genome shotgun (WGS) entry which is preliminary data.</text>
</comment>
<feature type="transmembrane region" description="Helical" evidence="6">
    <location>
        <begin position="425"/>
        <end position="442"/>
    </location>
</feature>
<feature type="transmembrane region" description="Helical" evidence="6">
    <location>
        <begin position="51"/>
        <end position="71"/>
    </location>
</feature>
<organism evidence="7 8">
    <name type="scientific">Aminicella lysinilytica</name>
    <dbReference type="NCBI Taxonomy" id="433323"/>
    <lineage>
        <taxon>Bacteria</taxon>
        <taxon>Bacillati</taxon>
        <taxon>Bacillota</taxon>
        <taxon>Clostridia</taxon>
        <taxon>Peptostreptococcales</taxon>
        <taxon>Anaerovoracaceae</taxon>
        <taxon>Aminicella</taxon>
    </lineage>
</organism>
<evidence type="ECO:0000256" key="3">
    <source>
        <dbReference type="ARBA" id="ARBA00022692"/>
    </source>
</evidence>
<dbReference type="AlphaFoldDB" id="A0A4R6QDD4"/>
<feature type="transmembrane region" description="Helical" evidence="6">
    <location>
        <begin position="462"/>
        <end position="483"/>
    </location>
</feature>
<proteinExistence type="predicted"/>
<dbReference type="Proteomes" id="UP000295500">
    <property type="component" value="Unassembled WGS sequence"/>
</dbReference>
<evidence type="ECO:0000256" key="1">
    <source>
        <dbReference type="ARBA" id="ARBA00004651"/>
    </source>
</evidence>
<feature type="transmembrane region" description="Helical" evidence="6">
    <location>
        <begin position="235"/>
        <end position="255"/>
    </location>
</feature>
<keyword evidence="4 6" id="KW-1133">Transmembrane helix</keyword>
<dbReference type="EMBL" id="SNXO01000002">
    <property type="protein sequence ID" value="TDP59873.1"/>
    <property type="molecule type" value="Genomic_DNA"/>
</dbReference>
<dbReference type="InterPro" id="IPR050833">
    <property type="entry name" value="Poly_Biosynth_Transport"/>
</dbReference>